<dbReference type="InterPro" id="IPR016187">
    <property type="entry name" value="CTDL_fold"/>
</dbReference>
<organism evidence="4 5">
    <name type="scientific">Alosa alosa</name>
    <name type="common">allis shad</name>
    <dbReference type="NCBI Taxonomy" id="278164"/>
    <lineage>
        <taxon>Eukaryota</taxon>
        <taxon>Metazoa</taxon>
        <taxon>Chordata</taxon>
        <taxon>Craniata</taxon>
        <taxon>Vertebrata</taxon>
        <taxon>Euteleostomi</taxon>
        <taxon>Actinopterygii</taxon>
        <taxon>Neopterygii</taxon>
        <taxon>Teleostei</taxon>
        <taxon>Clupei</taxon>
        <taxon>Clupeiformes</taxon>
        <taxon>Clupeoidei</taxon>
        <taxon>Clupeidae</taxon>
        <taxon>Alosa</taxon>
    </lineage>
</organism>
<dbReference type="InterPro" id="IPR033989">
    <property type="entry name" value="CD209-like_CTLD"/>
</dbReference>
<proteinExistence type="predicted"/>
<feature type="transmembrane region" description="Helical" evidence="2">
    <location>
        <begin position="68"/>
        <end position="88"/>
    </location>
</feature>
<accession>A0AAV6FFL3</accession>
<dbReference type="EMBL" id="JADWDJ010000024">
    <property type="protein sequence ID" value="KAG5260611.1"/>
    <property type="molecule type" value="Genomic_DNA"/>
</dbReference>
<dbReference type="Pfam" id="PF00059">
    <property type="entry name" value="Lectin_C"/>
    <property type="match status" value="1"/>
</dbReference>
<dbReference type="PROSITE" id="PS50041">
    <property type="entry name" value="C_TYPE_LECTIN_2"/>
    <property type="match status" value="1"/>
</dbReference>
<keyword evidence="2" id="KW-0812">Transmembrane</keyword>
<dbReference type="AlphaFoldDB" id="A0AAV6FFL3"/>
<evidence type="ECO:0000259" key="3">
    <source>
        <dbReference type="PROSITE" id="PS50041"/>
    </source>
</evidence>
<dbReference type="SMART" id="SM00034">
    <property type="entry name" value="CLECT"/>
    <property type="match status" value="1"/>
</dbReference>
<reference evidence="4" key="1">
    <citation type="submission" date="2020-10" db="EMBL/GenBank/DDBJ databases">
        <title>Chromosome-scale genome assembly of the Allis shad, Alosa alosa.</title>
        <authorList>
            <person name="Margot Z."/>
            <person name="Christophe K."/>
            <person name="Cabau C."/>
            <person name="Louis A."/>
            <person name="Berthelot C."/>
            <person name="Parey E."/>
            <person name="Roest Crollius H."/>
            <person name="Montfort J."/>
            <person name="Robinson-Rechavi M."/>
            <person name="Bucao C."/>
            <person name="Bouchez O."/>
            <person name="Gislard M."/>
            <person name="Lluch J."/>
            <person name="Milhes M."/>
            <person name="Lampietro C."/>
            <person name="Lopez Roques C."/>
            <person name="Donnadieu C."/>
            <person name="Braasch I."/>
            <person name="Desvignes T."/>
            <person name="Postlethwait J."/>
            <person name="Bobe J."/>
            <person name="Guiguen Y."/>
        </authorList>
    </citation>
    <scope>NUCLEOTIDE SEQUENCE</scope>
    <source>
        <strain evidence="4">M-15738</strain>
        <tissue evidence="4">Blood</tissue>
    </source>
</reference>
<dbReference type="GO" id="GO:0030246">
    <property type="term" value="F:carbohydrate binding"/>
    <property type="evidence" value="ECO:0007669"/>
    <property type="project" value="UniProtKB-KW"/>
</dbReference>
<keyword evidence="2" id="KW-1133">Transmembrane helix</keyword>
<dbReference type="PANTHER" id="PTHR22803">
    <property type="entry name" value="MANNOSE, PHOSPHOLIPASE, LECTIN RECEPTOR RELATED"/>
    <property type="match status" value="1"/>
</dbReference>
<dbReference type="InterPro" id="IPR050111">
    <property type="entry name" value="C-type_lectin/snaclec_domain"/>
</dbReference>
<evidence type="ECO:0000313" key="5">
    <source>
        <dbReference type="Proteomes" id="UP000823561"/>
    </source>
</evidence>
<evidence type="ECO:0000256" key="1">
    <source>
        <dbReference type="ARBA" id="ARBA00022734"/>
    </source>
</evidence>
<feature type="domain" description="C-type lectin" evidence="3">
    <location>
        <begin position="181"/>
        <end position="299"/>
    </location>
</feature>
<dbReference type="Proteomes" id="UP000823561">
    <property type="component" value="Chromosome 24"/>
</dbReference>
<evidence type="ECO:0000313" key="4">
    <source>
        <dbReference type="EMBL" id="KAG5260611.1"/>
    </source>
</evidence>
<dbReference type="SUPFAM" id="SSF56436">
    <property type="entry name" value="C-type lectin-like"/>
    <property type="match status" value="1"/>
</dbReference>
<dbReference type="Gene3D" id="3.10.100.10">
    <property type="entry name" value="Mannose-Binding Protein A, subunit A"/>
    <property type="match status" value="1"/>
</dbReference>
<evidence type="ECO:0000256" key="2">
    <source>
        <dbReference type="SAM" id="Phobius"/>
    </source>
</evidence>
<name>A0AAV6FFL3_9TELE</name>
<keyword evidence="5" id="KW-1185">Reference proteome</keyword>
<dbReference type="InterPro" id="IPR001304">
    <property type="entry name" value="C-type_lectin-like"/>
</dbReference>
<dbReference type="CDD" id="cd03590">
    <property type="entry name" value="CLECT_DC-SIGN_like"/>
    <property type="match status" value="1"/>
</dbReference>
<keyword evidence="1" id="KW-0430">Lectin</keyword>
<comment type="caution">
    <text evidence="4">The sequence shown here is derived from an EMBL/GenBank/DDBJ whole genome shotgun (WGS) entry which is preliminary data.</text>
</comment>
<protein>
    <recommendedName>
        <fullName evidence="3">C-type lectin domain-containing protein</fullName>
    </recommendedName>
</protein>
<dbReference type="InterPro" id="IPR016186">
    <property type="entry name" value="C-type_lectin-like/link_sf"/>
</dbReference>
<gene>
    <name evidence="4" type="ORF">AALO_G00294440</name>
</gene>
<sequence>MGLFWASPDYLYINPVQLLTLAMKDDTNGAVAVTNNYHDDFHNTESSDDQAFWRKEDKPTASTSRWRLYVVYSLIAIVLMALIITVAMNNGQASGRFSALEESLTSINNTYQALISSVENKDVANRQEINRLQFSLLIMQKNWIKSLPELENQLSEFKCSLMRLMRNDTNMECCPLGWVAYSSHCYFFSGEGMSWYSSRDSCVSHGASLLVLKSPAEKHFVISRTMPMFYWLGLSDERTGEWEWLDGTPYTVMRSEWMPGQPDDWRLHGLGGGEDCAHFHRDGRYNDDHCSRRYRYVCKAPISANLKPFTD</sequence>
<keyword evidence="2" id="KW-0472">Membrane</keyword>